<feature type="compositionally biased region" description="Basic and acidic residues" evidence="8">
    <location>
        <begin position="1"/>
        <end position="22"/>
    </location>
</feature>
<dbReference type="Pfam" id="PF00096">
    <property type="entry name" value="zf-C2H2"/>
    <property type="match status" value="2"/>
</dbReference>
<dbReference type="PROSITE" id="PS50157">
    <property type="entry name" value="ZINC_FINGER_C2H2_2"/>
    <property type="match status" value="3"/>
</dbReference>
<feature type="compositionally biased region" description="Basic and acidic residues" evidence="8">
    <location>
        <begin position="302"/>
        <end position="313"/>
    </location>
</feature>
<feature type="domain" description="C2H2-type" evidence="9">
    <location>
        <begin position="212"/>
        <end position="235"/>
    </location>
</feature>
<feature type="region of interest" description="Disordered" evidence="8">
    <location>
        <begin position="85"/>
        <end position="131"/>
    </location>
</feature>
<feature type="domain" description="C2H2-type" evidence="9">
    <location>
        <begin position="146"/>
        <end position="174"/>
    </location>
</feature>
<evidence type="ECO:0000256" key="1">
    <source>
        <dbReference type="ARBA" id="ARBA00004123"/>
    </source>
</evidence>
<evidence type="ECO:0000256" key="8">
    <source>
        <dbReference type="SAM" id="MobiDB-lite"/>
    </source>
</evidence>
<feature type="compositionally biased region" description="Basic and acidic residues" evidence="8">
    <location>
        <begin position="343"/>
        <end position="354"/>
    </location>
</feature>
<keyword evidence="2" id="KW-0479">Metal-binding</keyword>
<keyword evidence="11" id="KW-1185">Reference proteome</keyword>
<evidence type="ECO:0000256" key="6">
    <source>
        <dbReference type="ARBA" id="ARBA00023242"/>
    </source>
</evidence>
<dbReference type="PROSITE" id="PS00028">
    <property type="entry name" value="ZINC_FINGER_C2H2_1"/>
    <property type="match status" value="4"/>
</dbReference>
<keyword evidence="6" id="KW-0539">Nucleus</keyword>
<proteinExistence type="predicted"/>
<evidence type="ECO:0000256" key="7">
    <source>
        <dbReference type="PROSITE-ProRule" id="PRU00042"/>
    </source>
</evidence>
<dbReference type="EnsemblMetazoa" id="CJA11246a.1">
    <property type="protein sequence ID" value="CJA11246a.1"/>
    <property type="gene ID" value="WBGene00130450"/>
</dbReference>
<sequence>MMEMKMKIEEEMDHDGTDRFSKSSDLTTLAARSSLERQPKGQFVCERTSIINGFEILERYNENEIVVAVEYGDDEQFQQAYSAREELSLERGESSSYQPPEEYSDDTDDSYEDGERMEVESNETLPKKNLASTSRQKFRRWRHKEYQCDECDRMFTLKHNLQNHFVQYHMGCKTLHKSSPSCKCPVCGKIYSAAAVLAEHMLHEHDKLADQEECTVCHEKFLTRSALQKHMREHARVLKTCPYDGCKGRTFRFSKVRPKKEREKKYFVLIQELNEHVRVEHKLTELSCSECNMVFRQLSAKNKHDETHHKSAESSHVSLKRPLAEEQPGTSEDTYRKRRGAKAKCDEDLVKREPSPTPPTSPAPRNRNRQPFRPEFEAVAIKKKTTKRLTKEEILAKIK</sequence>
<keyword evidence="3" id="KW-0677">Repeat</keyword>
<evidence type="ECO:0000256" key="2">
    <source>
        <dbReference type="ARBA" id="ARBA00022723"/>
    </source>
</evidence>
<evidence type="ECO:0000313" key="10">
    <source>
        <dbReference type="EnsemblMetazoa" id="CJA11246a.1"/>
    </source>
</evidence>
<dbReference type="PANTHER" id="PTHR24406">
    <property type="entry name" value="TRANSCRIPTIONAL REPRESSOR CTCFL-RELATED"/>
    <property type="match status" value="1"/>
</dbReference>
<feature type="domain" description="C2H2-type" evidence="9">
    <location>
        <begin position="286"/>
        <end position="313"/>
    </location>
</feature>
<dbReference type="SUPFAM" id="SSF57667">
    <property type="entry name" value="beta-beta-alpha zinc fingers"/>
    <property type="match status" value="2"/>
</dbReference>
<dbReference type="InterPro" id="IPR013087">
    <property type="entry name" value="Znf_C2H2_type"/>
</dbReference>
<name>A0A8R1HUG8_CAEJA</name>
<dbReference type="InterPro" id="IPR036236">
    <property type="entry name" value="Znf_C2H2_sf"/>
</dbReference>
<feature type="region of interest" description="Disordered" evidence="8">
    <location>
        <begin position="1"/>
        <end position="25"/>
    </location>
</feature>
<comment type="subcellular location">
    <subcellularLocation>
        <location evidence="1">Nucleus</location>
    </subcellularLocation>
</comment>
<organism evidence="10 11">
    <name type="scientific">Caenorhabditis japonica</name>
    <dbReference type="NCBI Taxonomy" id="281687"/>
    <lineage>
        <taxon>Eukaryota</taxon>
        <taxon>Metazoa</taxon>
        <taxon>Ecdysozoa</taxon>
        <taxon>Nematoda</taxon>
        <taxon>Chromadorea</taxon>
        <taxon>Rhabditida</taxon>
        <taxon>Rhabditina</taxon>
        <taxon>Rhabditomorpha</taxon>
        <taxon>Rhabditoidea</taxon>
        <taxon>Rhabditidae</taxon>
        <taxon>Peloderinae</taxon>
        <taxon>Caenorhabditis</taxon>
    </lineage>
</organism>
<evidence type="ECO:0000313" key="11">
    <source>
        <dbReference type="Proteomes" id="UP000005237"/>
    </source>
</evidence>
<evidence type="ECO:0000259" key="9">
    <source>
        <dbReference type="PROSITE" id="PS50157"/>
    </source>
</evidence>
<dbReference type="AlphaFoldDB" id="A0A8R1HUG8"/>
<dbReference type="GO" id="GO:0008270">
    <property type="term" value="F:zinc ion binding"/>
    <property type="evidence" value="ECO:0007669"/>
    <property type="project" value="UniProtKB-KW"/>
</dbReference>
<dbReference type="InterPro" id="IPR050888">
    <property type="entry name" value="ZnF_C2H2-type_TF"/>
</dbReference>
<dbReference type="Proteomes" id="UP000005237">
    <property type="component" value="Unassembled WGS sequence"/>
</dbReference>
<evidence type="ECO:0000256" key="3">
    <source>
        <dbReference type="ARBA" id="ARBA00022737"/>
    </source>
</evidence>
<keyword evidence="4 7" id="KW-0863">Zinc-finger</keyword>
<dbReference type="SMART" id="SM00355">
    <property type="entry name" value="ZnF_C2H2"/>
    <property type="match status" value="5"/>
</dbReference>
<keyword evidence="5" id="KW-0862">Zinc</keyword>
<reference evidence="11" key="1">
    <citation type="submission" date="2010-08" db="EMBL/GenBank/DDBJ databases">
        <authorList>
            <consortium name="Caenorhabditis japonica Sequencing Consortium"/>
            <person name="Wilson R.K."/>
        </authorList>
    </citation>
    <scope>NUCLEOTIDE SEQUENCE [LARGE SCALE GENOMIC DNA]</scope>
    <source>
        <strain evidence="11">DF5081</strain>
    </source>
</reference>
<dbReference type="GO" id="GO:0005634">
    <property type="term" value="C:nucleus"/>
    <property type="evidence" value="ECO:0007669"/>
    <property type="project" value="UniProtKB-SubCell"/>
</dbReference>
<feature type="region of interest" description="Disordered" evidence="8">
    <location>
        <begin position="302"/>
        <end position="379"/>
    </location>
</feature>
<evidence type="ECO:0000256" key="4">
    <source>
        <dbReference type="ARBA" id="ARBA00022771"/>
    </source>
</evidence>
<reference evidence="10" key="2">
    <citation type="submission" date="2022-06" db="UniProtKB">
        <authorList>
            <consortium name="EnsemblMetazoa"/>
        </authorList>
    </citation>
    <scope>IDENTIFICATION</scope>
    <source>
        <strain evidence="10">DF5081</strain>
    </source>
</reference>
<protein>
    <recommendedName>
        <fullName evidence="9">C2H2-type domain-containing protein</fullName>
    </recommendedName>
</protein>
<accession>A0A8R1HUG8</accession>
<evidence type="ECO:0000256" key="5">
    <source>
        <dbReference type="ARBA" id="ARBA00022833"/>
    </source>
</evidence>
<dbReference type="Gene3D" id="3.30.160.60">
    <property type="entry name" value="Classic Zinc Finger"/>
    <property type="match status" value="1"/>
</dbReference>
<feature type="compositionally biased region" description="Acidic residues" evidence="8">
    <location>
        <begin position="102"/>
        <end position="112"/>
    </location>
</feature>